<protein>
    <submittedName>
        <fullName evidence="2">Pimeloyl-ACP methyl ester carboxylesterase</fullName>
    </submittedName>
</protein>
<name>A0A852ZXJ7_9ACTN</name>
<reference evidence="2 3" key="1">
    <citation type="submission" date="2020-07" db="EMBL/GenBank/DDBJ databases">
        <title>Sequencing the genomes of 1000 actinobacteria strains.</title>
        <authorList>
            <person name="Klenk H.-P."/>
        </authorList>
    </citation>
    <scope>NUCLEOTIDE SEQUENCE [LARGE SCALE GENOMIC DNA]</scope>
    <source>
        <strain evidence="2 3">DSM 42178</strain>
    </source>
</reference>
<dbReference type="InterPro" id="IPR050266">
    <property type="entry name" value="AB_hydrolase_sf"/>
</dbReference>
<dbReference type="GO" id="GO:0003824">
    <property type="term" value="F:catalytic activity"/>
    <property type="evidence" value="ECO:0007669"/>
    <property type="project" value="InterPro"/>
</dbReference>
<accession>A0A852ZXJ7</accession>
<dbReference type="InterPro" id="IPR000073">
    <property type="entry name" value="AB_hydrolase_1"/>
</dbReference>
<feature type="domain" description="AB hydrolase-1" evidence="1">
    <location>
        <begin position="28"/>
        <end position="257"/>
    </location>
</feature>
<dbReference type="PRINTS" id="PR00111">
    <property type="entry name" value="ABHYDROLASE"/>
</dbReference>
<evidence type="ECO:0000313" key="3">
    <source>
        <dbReference type="Proteomes" id="UP000567795"/>
    </source>
</evidence>
<dbReference type="SUPFAM" id="SSF53474">
    <property type="entry name" value="alpha/beta-Hydrolases"/>
    <property type="match status" value="1"/>
</dbReference>
<sequence>MTESPHPFPASTAGADTLFVRESGVGHPVVLLHAFPLSSRMWAAHHDGLISDSCRLITPDLRGAGRTPLGPDAPDLDVCADDVAALLDAAGLDRAVVGGVSMGGYVALAFARRHPERLSGLVLADTKAAADTEEARANRLRIAETLEREGTTRVLLENVPNLVGETTRRQRPDTLAEIEAMVRETPARGAAWAQRAMAARPDSGPGLARVEVPALVLVGEEDTITPPEHAGELAEALPNALLETVPQAGHLAAVEDPRAFAGHVVRFVAALGED</sequence>
<evidence type="ECO:0000259" key="1">
    <source>
        <dbReference type="Pfam" id="PF00561"/>
    </source>
</evidence>
<dbReference type="PANTHER" id="PTHR43798">
    <property type="entry name" value="MONOACYLGLYCEROL LIPASE"/>
    <property type="match status" value="1"/>
</dbReference>
<dbReference type="Gene3D" id="3.40.50.1820">
    <property type="entry name" value="alpha/beta hydrolase"/>
    <property type="match status" value="1"/>
</dbReference>
<organism evidence="2 3">
    <name type="scientific">Allostreptomyces psammosilenae</name>
    <dbReference type="NCBI Taxonomy" id="1892865"/>
    <lineage>
        <taxon>Bacteria</taxon>
        <taxon>Bacillati</taxon>
        <taxon>Actinomycetota</taxon>
        <taxon>Actinomycetes</taxon>
        <taxon>Kitasatosporales</taxon>
        <taxon>Streptomycetaceae</taxon>
        <taxon>Allostreptomyces</taxon>
    </lineage>
</organism>
<keyword evidence="3" id="KW-1185">Reference proteome</keyword>
<dbReference type="EMBL" id="JACBZD010000001">
    <property type="protein sequence ID" value="NYI06477.1"/>
    <property type="molecule type" value="Genomic_DNA"/>
</dbReference>
<dbReference type="Pfam" id="PF00561">
    <property type="entry name" value="Abhydrolase_1"/>
    <property type="match status" value="1"/>
</dbReference>
<dbReference type="PRINTS" id="PR00412">
    <property type="entry name" value="EPOXHYDRLASE"/>
</dbReference>
<gene>
    <name evidence="2" type="ORF">FHU37_003420</name>
</gene>
<dbReference type="Proteomes" id="UP000567795">
    <property type="component" value="Unassembled WGS sequence"/>
</dbReference>
<comment type="caution">
    <text evidence="2">The sequence shown here is derived from an EMBL/GenBank/DDBJ whole genome shotgun (WGS) entry which is preliminary data.</text>
</comment>
<evidence type="ECO:0000313" key="2">
    <source>
        <dbReference type="EMBL" id="NYI06477.1"/>
    </source>
</evidence>
<dbReference type="AlphaFoldDB" id="A0A852ZXJ7"/>
<dbReference type="RefSeq" id="WP_179815053.1">
    <property type="nucleotide sequence ID" value="NZ_JACBZD010000001.1"/>
</dbReference>
<dbReference type="InterPro" id="IPR000639">
    <property type="entry name" value="Epox_hydrolase-like"/>
</dbReference>
<proteinExistence type="predicted"/>
<dbReference type="InterPro" id="IPR029058">
    <property type="entry name" value="AB_hydrolase_fold"/>
</dbReference>